<feature type="compositionally biased region" description="Polar residues" evidence="1">
    <location>
        <begin position="139"/>
        <end position="156"/>
    </location>
</feature>
<reference evidence="2" key="1">
    <citation type="submission" date="2020-11" db="EMBL/GenBank/DDBJ databases">
        <authorList>
            <person name="Tran Van P."/>
        </authorList>
    </citation>
    <scope>NUCLEOTIDE SEQUENCE</scope>
</reference>
<feature type="region of interest" description="Disordered" evidence="1">
    <location>
        <begin position="129"/>
        <end position="243"/>
    </location>
</feature>
<sequence>SDTHLSVINSHKKYRLITGRVRCLSSAPPSIRTEVQNTSNSSIRTKSPQNSSFHPREKQPPKPSPMSISPKPEGKIWLKPKPKSDEPDTPRKPSPEPLNKPNIFSDIRNDFEKMSAPTVQVNVEAFKKCTPPAPVQPMPRTTVQTKATDIRTTAVKSPSPDPTKAPNQKPINLTNKSVDNKYSADMTAIKSVPMHDNKPKIGDKTEEKSKPAAVAKPMASKPTAKVQPSPSTSLTHLPPKASGIQSIDEEVKIVKPPTAKVKAGNVLDKARHRLDHFWSRNK</sequence>
<evidence type="ECO:0000313" key="3">
    <source>
        <dbReference type="Proteomes" id="UP000728032"/>
    </source>
</evidence>
<accession>A0A7R9M8P2</accession>
<evidence type="ECO:0000256" key="1">
    <source>
        <dbReference type="SAM" id="MobiDB-lite"/>
    </source>
</evidence>
<feature type="compositionally biased region" description="Basic and acidic residues" evidence="1">
    <location>
        <begin position="193"/>
        <end position="210"/>
    </location>
</feature>
<name>A0A7R9M8P2_9ACAR</name>
<keyword evidence="3" id="KW-1185">Reference proteome</keyword>
<dbReference type="AlphaFoldDB" id="A0A7R9M8P2"/>
<dbReference type="Proteomes" id="UP000728032">
    <property type="component" value="Unassembled WGS sequence"/>
</dbReference>
<dbReference type="EMBL" id="OC923825">
    <property type="protein sequence ID" value="CAD7655093.1"/>
    <property type="molecule type" value="Genomic_DNA"/>
</dbReference>
<gene>
    <name evidence="2" type="ORF">ONB1V03_LOCUS11738</name>
</gene>
<evidence type="ECO:0000313" key="2">
    <source>
        <dbReference type="EMBL" id="CAD7655093.1"/>
    </source>
</evidence>
<proteinExistence type="predicted"/>
<feature type="compositionally biased region" description="Basic and acidic residues" evidence="1">
    <location>
        <begin position="72"/>
        <end position="94"/>
    </location>
</feature>
<feature type="compositionally biased region" description="Polar residues" evidence="1">
    <location>
        <begin position="165"/>
        <end position="177"/>
    </location>
</feature>
<protein>
    <submittedName>
        <fullName evidence="2">Uncharacterized protein</fullName>
    </submittedName>
</protein>
<feature type="region of interest" description="Disordered" evidence="1">
    <location>
        <begin position="25"/>
        <end position="110"/>
    </location>
</feature>
<feature type="non-terminal residue" evidence="2">
    <location>
        <position position="282"/>
    </location>
</feature>
<feature type="compositionally biased region" description="Polar residues" evidence="1">
    <location>
        <begin position="33"/>
        <end position="53"/>
    </location>
</feature>
<feature type="compositionally biased region" description="Low complexity" evidence="1">
    <location>
        <begin position="228"/>
        <end position="239"/>
    </location>
</feature>
<feature type="non-terminal residue" evidence="2">
    <location>
        <position position="1"/>
    </location>
</feature>
<dbReference type="EMBL" id="CAJPVJ010009000">
    <property type="protein sequence ID" value="CAG2172280.1"/>
    <property type="molecule type" value="Genomic_DNA"/>
</dbReference>
<organism evidence="2">
    <name type="scientific">Oppiella nova</name>
    <dbReference type="NCBI Taxonomy" id="334625"/>
    <lineage>
        <taxon>Eukaryota</taxon>
        <taxon>Metazoa</taxon>
        <taxon>Ecdysozoa</taxon>
        <taxon>Arthropoda</taxon>
        <taxon>Chelicerata</taxon>
        <taxon>Arachnida</taxon>
        <taxon>Acari</taxon>
        <taxon>Acariformes</taxon>
        <taxon>Sarcoptiformes</taxon>
        <taxon>Oribatida</taxon>
        <taxon>Brachypylina</taxon>
        <taxon>Oppioidea</taxon>
        <taxon>Oppiidae</taxon>
        <taxon>Oppiella</taxon>
    </lineage>
</organism>